<dbReference type="InterPro" id="IPR003165">
    <property type="entry name" value="Piwi"/>
</dbReference>
<accession>A0A9P4VUB6</accession>
<dbReference type="Pfam" id="PF08699">
    <property type="entry name" value="ArgoL1"/>
    <property type="match status" value="1"/>
</dbReference>
<dbReference type="CDD" id="cd04657">
    <property type="entry name" value="Piwi_ago-like"/>
    <property type="match status" value="1"/>
</dbReference>
<dbReference type="Proteomes" id="UP000799429">
    <property type="component" value="Unassembled WGS sequence"/>
</dbReference>
<proteinExistence type="predicted"/>
<name>A0A9P4VUB6_9PEZI</name>
<dbReference type="CDD" id="cd02846">
    <property type="entry name" value="PAZ_argonaute_like"/>
    <property type="match status" value="1"/>
</dbReference>
<dbReference type="SMART" id="SM01163">
    <property type="entry name" value="DUF1785"/>
    <property type="match status" value="1"/>
</dbReference>
<protein>
    <submittedName>
        <fullName evidence="2">Piwi-domain-containing protein</fullName>
    </submittedName>
</protein>
<dbReference type="GO" id="GO:0003723">
    <property type="term" value="F:RNA binding"/>
    <property type="evidence" value="ECO:0007669"/>
    <property type="project" value="InterPro"/>
</dbReference>
<dbReference type="EMBL" id="MU006090">
    <property type="protein sequence ID" value="KAF2841797.1"/>
    <property type="molecule type" value="Genomic_DNA"/>
</dbReference>
<dbReference type="SMART" id="SM00950">
    <property type="entry name" value="Piwi"/>
    <property type="match status" value="1"/>
</dbReference>
<evidence type="ECO:0000313" key="2">
    <source>
        <dbReference type="EMBL" id="KAF2841797.1"/>
    </source>
</evidence>
<dbReference type="PANTHER" id="PTHR22891">
    <property type="entry name" value="EUKARYOTIC TRANSLATION INITIATION FACTOR 2C"/>
    <property type="match status" value="1"/>
</dbReference>
<keyword evidence="3" id="KW-1185">Reference proteome</keyword>
<dbReference type="InterPro" id="IPR036397">
    <property type="entry name" value="RNaseH_sf"/>
</dbReference>
<dbReference type="InterPro" id="IPR032474">
    <property type="entry name" value="Argonaute_N"/>
</dbReference>
<feature type="domain" description="Piwi" evidence="1">
    <location>
        <begin position="617"/>
        <end position="926"/>
    </location>
</feature>
<dbReference type="PROSITE" id="PS50822">
    <property type="entry name" value="PIWI"/>
    <property type="match status" value="1"/>
</dbReference>
<comment type="caution">
    <text evidence="2">The sequence shown here is derived from an EMBL/GenBank/DDBJ whole genome shotgun (WGS) entry which is preliminary data.</text>
</comment>
<dbReference type="InterPro" id="IPR003100">
    <property type="entry name" value="PAZ_dom"/>
</dbReference>
<dbReference type="Pfam" id="PF16486">
    <property type="entry name" value="ArgoN"/>
    <property type="match status" value="1"/>
</dbReference>
<dbReference type="InterPro" id="IPR012337">
    <property type="entry name" value="RNaseH-like_sf"/>
</dbReference>
<dbReference type="Gene3D" id="2.170.260.10">
    <property type="entry name" value="paz domain"/>
    <property type="match status" value="1"/>
</dbReference>
<evidence type="ECO:0000259" key="1">
    <source>
        <dbReference type="PROSITE" id="PS50822"/>
    </source>
</evidence>
<dbReference type="InterPro" id="IPR036085">
    <property type="entry name" value="PAZ_dom_sf"/>
</dbReference>
<dbReference type="Gene3D" id="3.40.50.2300">
    <property type="match status" value="1"/>
</dbReference>
<dbReference type="AlphaFoldDB" id="A0A9P4VUB6"/>
<dbReference type="InterPro" id="IPR032472">
    <property type="entry name" value="ArgoL2"/>
</dbReference>
<dbReference type="SUPFAM" id="SSF53098">
    <property type="entry name" value="Ribonuclease H-like"/>
    <property type="match status" value="1"/>
</dbReference>
<dbReference type="Pfam" id="PF02171">
    <property type="entry name" value="Piwi"/>
    <property type="match status" value="1"/>
</dbReference>
<dbReference type="Pfam" id="PF02170">
    <property type="entry name" value="PAZ"/>
    <property type="match status" value="1"/>
</dbReference>
<sequence>MVGVVIGDVVAVAVEVLLSEVYSCELNILSYLIFFDNLARENTPPPAPDKVVTEQENKSIQESKQLLAGLSLDNRLPLRPAYATQGTPIILRTNYFNLKLASGKDPVFYRYVVDITPVLDHRRKKRRLLQMLLQQPPFNANACATDYASIIITAQKIDLKDNNRFEIVLHEAGENAFPPPTAGEPQERIDARRRRTHTLKVEFQTSFTTSGLFNYVKSSAPGTPFDKKAEVVQAMNIVLCRAPNTMQHITPTLENVFYPSGLHQGVQAHDLGKGLQALRGYYSSVRLATGRVLINVNVSHAAFFNSGPLLSLFESFLSGVEKTGQNLRDLQTFIKGLRVRTGYTKEKGADGKEVTVTKIKSVQGFSKDPVLGAGSDRVRFTWTDEKTGAQKTGTVEQFFREKWGVKLQQPRAPVVNCGGPNNAQWIPSELCFVLAGQQARQKLSPEQTSEMIRFSARPPSANAASITGDGLKMMRILSPEAQMSTHGPFGLNISAEMITVHGRVLTAPKLSYKATVNPRPGSWNLQGQTFSRPGTISSWTMLVIKEGQNDRPLRTEDPGTILTTFKKALQKYGLTVGTPGAVETVAVQFLSSKLHRPGINQELDVKLGQLDKKGYKFLLVILPKKDTYLYDRVKFYGDVKYGIHTVCSWGANIIKEKGQDMYLANLALKWNLKSGGVNHFIDANDLKPIDGSTMLVGIDVTHPSPGSVKKAPSIAGIVTNINAQLAQWPASIRIQESRAEMVQGLEEMFIERLRNWQRKNSNALPNKVIVYRDGVSEGQYNLVLTHEYTALVSAFKIVYGQENKHPKVSIIVVGKRHHTRFYPTRPQDSEGKSMNPKPGTVVDRGITGYADKSWDFFLQAHAGLQGTARPAHYVVIKDENKLGADMLEQLTHKLCYLFGRATKAVSICPPAYYADLLCERGRAYLHNAMTDGGDSEASFDPNAAEWTRGVHPNLEDSMFYI</sequence>
<dbReference type="Gene3D" id="3.30.420.10">
    <property type="entry name" value="Ribonuclease H-like superfamily/Ribonuclease H"/>
    <property type="match status" value="1"/>
</dbReference>
<evidence type="ECO:0000313" key="3">
    <source>
        <dbReference type="Proteomes" id="UP000799429"/>
    </source>
</evidence>
<reference evidence="2" key="1">
    <citation type="journal article" date="2020" name="Stud. Mycol.">
        <title>101 Dothideomycetes genomes: a test case for predicting lifestyles and emergence of pathogens.</title>
        <authorList>
            <person name="Haridas S."/>
            <person name="Albert R."/>
            <person name="Binder M."/>
            <person name="Bloem J."/>
            <person name="Labutti K."/>
            <person name="Salamov A."/>
            <person name="Andreopoulos B."/>
            <person name="Baker S."/>
            <person name="Barry K."/>
            <person name="Bills G."/>
            <person name="Bluhm B."/>
            <person name="Cannon C."/>
            <person name="Castanera R."/>
            <person name="Culley D."/>
            <person name="Daum C."/>
            <person name="Ezra D."/>
            <person name="Gonzalez J."/>
            <person name="Henrissat B."/>
            <person name="Kuo A."/>
            <person name="Liang C."/>
            <person name="Lipzen A."/>
            <person name="Lutzoni F."/>
            <person name="Magnuson J."/>
            <person name="Mondo S."/>
            <person name="Nolan M."/>
            <person name="Ohm R."/>
            <person name="Pangilinan J."/>
            <person name="Park H.-J."/>
            <person name="Ramirez L."/>
            <person name="Alfaro M."/>
            <person name="Sun H."/>
            <person name="Tritt A."/>
            <person name="Yoshinaga Y."/>
            <person name="Zwiers L.-H."/>
            <person name="Turgeon B."/>
            <person name="Goodwin S."/>
            <person name="Spatafora J."/>
            <person name="Crous P."/>
            <person name="Grigoriev I."/>
        </authorList>
    </citation>
    <scope>NUCLEOTIDE SEQUENCE</scope>
    <source>
        <strain evidence="2">CBS 101060</strain>
    </source>
</reference>
<dbReference type="InterPro" id="IPR014811">
    <property type="entry name" value="ArgoL1"/>
</dbReference>
<organism evidence="2 3">
    <name type="scientific">Patellaria atrata CBS 101060</name>
    <dbReference type="NCBI Taxonomy" id="1346257"/>
    <lineage>
        <taxon>Eukaryota</taxon>
        <taxon>Fungi</taxon>
        <taxon>Dikarya</taxon>
        <taxon>Ascomycota</taxon>
        <taxon>Pezizomycotina</taxon>
        <taxon>Dothideomycetes</taxon>
        <taxon>Dothideomycetes incertae sedis</taxon>
        <taxon>Patellariales</taxon>
        <taxon>Patellariaceae</taxon>
        <taxon>Patellaria</taxon>
    </lineage>
</organism>
<dbReference type="Pfam" id="PF16488">
    <property type="entry name" value="ArgoL2"/>
    <property type="match status" value="1"/>
</dbReference>
<dbReference type="OrthoDB" id="10252740at2759"/>
<dbReference type="SUPFAM" id="SSF101690">
    <property type="entry name" value="PAZ domain"/>
    <property type="match status" value="1"/>
</dbReference>
<gene>
    <name evidence="2" type="ORF">M501DRAFT_927236</name>
</gene>
<dbReference type="InterPro" id="IPR045246">
    <property type="entry name" value="Piwi_ago-like"/>
</dbReference>